<dbReference type="Pfam" id="PF01609">
    <property type="entry name" value="DDE_Tnp_1"/>
    <property type="match status" value="1"/>
</dbReference>
<dbReference type="AlphaFoldDB" id="A0AAC9EV38"/>
<dbReference type="GO" id="GO:0003677">
    <property type="term" value="F:DNA binding"/>
    <property type="evidence" value="ECO:0007669"/>
    <property type="project" value="InterPro"/>
</dbReference>
<dbReference type="InterPro" id="IPR012337">
    <property type="entry name" value="RNaseH-like_sf"/>
</dbReference>
<dbReference type="InterPro" id="IPR002559">
    <property type="entry name" value="Transposase_11"/>
</dbReference>
<dbReference type="EMBL" id="CP012508">
    <property type="protein sequence ID" value="ALB23236.1"/>
    <property type="molecule type" value="Genomic_DNA"/>
</dbReference>
<proteinExistence type="predicted"/>
<dbReference type="RefSeq" id="WP_017377844.1">
    <property type="nucleotide sequence ID" value="NZ_CP012508.1"/>
</dbReference>
<organism evidence="2 3">
    <name type="scientific">Piscirickettsia salmonis</name>
    <dbReference type="NCBI Taxonomy" id="1238"/>
    <lineage>
        <taxon>Bacteria</taxon>
        <taxon>Pseudomonadati</taxon>
        <taxon>Pseudomonadota</taxon>
        <taxon>Gammaproteobacteria</taxon>
        <taxon>Thiotrichales</taxon>
        <taxon>Piscirickettsiaceae</taxon>
        <taxon>Piscirickettsia</taxon>
    </lineage>
</organism>
<name>A0AAC9EV38_PISSA</name>
<dbReference type="SUPFAM" id="SSF53098">
    <property type="entry name" value="Ribonuclease H-like"/>
    <property type="match status" value="1"/>
</dbReference>
<dbReference type="GO" id="GO:0004803">
    <property type="term" value="F:transposase activity"/>
    <property type="evidence" value="ECO:0007669"/>
    <property type="project" value="InterPro"/>
</dbReference>
<evidence type="ECO:0000313" key="2">
    <source>
        <dbReference type="EMBL" id="ALB23236.1"/>
    </source>
</evidence>
<protein>
    <submittedName>
        <fullName evidence="2">Transposase</fullName>
    </submittedName>
</protein>
<sequence length="145" mass="16735">MAGLKKNRKVNRNETLEMLDFPDEGLKLHLRGYGWITVFRFVAKNGRTDYIGTNIEEPSRDQVEVIVKARWSIEVYHRELKQTCGIERCQARTGRAQRNHISLSIAAWVDKYKRKLNEKISLYQQDGDVIKVGISCSIQKILAAT</sequence>
<dbReference type="Gene3D" id="3.90.350.10">
    <property type="entry name" value="Transposase Inhibitor Protein From Tn5, Chain A, domain 1"/>
    <property type="match status" value="1"/>
</dbReference>
<evidence type="ECO:0000259" key="1">
    <source>
        <dbReference type="Pfam" id="PF01609"/>
    </source>
</evidence>
<dbReference type="Proteomes" id="UP000029558">
    <property type="component" value="Chromosome"/>
</dbReference>
<evidence type="ECO:0000313" key="3">
    <source>
        <dbReference type="Proteomes" id="UP000029558"/>
    </source>
</evidence>
<gene>
    <name evidence="2" type="ORF">KU39_2056</name>
</gene>
<dbReference type="GO" id="GO:0006313">
    <property type="term" value="P:DNA transposition"/>
    <property type="evidence" value="ECO:0007669"/>
    <property type="project" value="InterPro"/>
</dbReference>
<accession>A0AAC9EV38</accession>
<feature type="domain" description="Transposase IS4-like" evidence="1">
    <location>
        <begin position="44"/>
        <end position="108"/>
    </location>
</feature>
<reference evidence="2 3" key="1">
    <citation type="journal article" date="2014" name="Genome Announc.">
        <title>Comparative Genome Analysis of Two Isolates of the Fish Pathogen Piscirickettsia salmonis from Different Hosts Reveals Major Differences in Virulence-Associated Secretion Systems.</title>
        <authorList>
            <person name="Bohle H."/>
            <person name="Henriquez P."/>
            <person name="Grothusen H."/>
            <person name="Navas E."/>
            <person name="Sandoval A."/>
            <person name="Bustamante F."/>
            <person name="Bustos P."/>
            <person name="Mancilla M."/>
        </authorList>
    </citation>
    <scope>NUCLEOTIDE SEQUENCE [LARGE SCALE GENOMIC DNA]</scope>
    <source>
        <strain evidence="3">B1-32597</strain>
    </source>
</reference>